<organism evidence="1 2">
    <name type="scientific">Halobacteroides halobius (strain ATCC 35273 / DSM 5150 / MD-1)</name>
    <dbReference type="NCBI Taxonomy" id="748449"/>
    <lineage>
        <taxon>Bacteria</taxon>
        <taxon>Bacillati</taxon>
        <taxon>Bacillota</taxon>
        <taxon>Clostridia</taxon>
        <taxon>Halanaerobiales</taxon>
        <taxon>Halobacteroidaceae</taxon>
        <taxon>Halobacteroides</taxon>
    </lineage>
</organism>
<dbReference type="HOGENOM" id="CLU_2493593_0_0_9"/>
<dbReference type="STRING" id="748449.Halha_2215"/>
<dbReference type="EMBL" id="CP003359">
    <property type="protein sequence ID" value="AGB42091.1"/>
    <property type="molecule type" value="Genomic_DNA"/>
</dbReference>
<accession>L0KAP8</accession>
<keyword evidence="2" id="KW-1185">Reference proteome</keyword>
<dbReference type="OrthoDB" id="2112786at2"/>
<dbReference type="AlphaFoldDB" id="L0KAP8"/>
<evidence type="ECO:0000313" key="1">
    <source>
        <dbReference type="EMBL" id="AGB42091.1"/>
    </source>
</evidence>
<name>L0KAP8_HALHC</name>
<dbReference type="RefSeq" id="WP_015327805.1">
    <property type="nucleotide sequence ID" value="NC_019978.1"/>
</dbReference>
<evidence type="ECO:0000313" key="2">
    <source>
        <dbReference type="Proteomes" id="UP000010880"/>
    </source>
</evidence>
<dbReference type="Proteomes" id="UP000010880">
    <property type="component" value="Chromosome"/>
</dbReference>
<dbReference type="KEGG" id="hhl:Halha_2215"/>
<reference evidence="2" key="1">
    <citation type="submission" date="2012-02" db="EMBL/GenBank/DDBJ databases">
        <title>The complete genome of Halobacteroides halobius DSM 5150.</title>
        <authorList>
            <person name="Lucas S."/>
            <person name="Copeland A."/>
            <person name="Lapidus A."/>
            <person name="Glavina del Rio T."/>
            <person name="Dalin E."/>
            <person name="Tice H."/>
            <person name="Bruce D."/>
            <person name="Goodwin L."/>
            <person name="Pitluck S."/>
            <person name="Peters L."/>
            <person name="Mikhailova N."/>
            <person name="Gu W."/>
            <person name="Kyrpides N."/>
            <person name="Mavromatis K."/>
            <person name="Ivanova N."/>
            <person name="Brettin T."/>
            <person name="Detter J.C."/>
            <person name="Han C."/>
            <person name="Larimer F."/>
            <person name="Land M."/>
            <person name="Hauser L."/>
            <person name="Markowitz V."/>
            <person name="Cheng J.-F."/>
            <person name="Hugenholtz P."/>
            <person name="Woyke T."/>
            <person name="Wu D."/>
            <person name="Tindall B."/>
            <person name="Pomrenke H."/>
            <person name="Brambilla E."/>
            <person name="Klenk H.-P."/>
            <person name="Eisen J.A."/>
        </authorList>
    </citation>
    <scope>NUCLEOTIDE SEQUENCE [LARGE SCALE GENOMIC DNA]</scope>
    <source>
        <strain evidence="2">ATCC 35273 / DSM 5150 / MD-1</strain>
    </source>
</reference>
<protein>
    <submittedName>
        <fullName evidence="1">Uncharacterized protein</fullName>
    </submittedName>
</protein>
<proteinExistence type="predicted"/>
<sequence length="91" mass="10617">MLFSDKLTELSIGMANEELKEMEASDPEKYDKTLEMIVLMTEIATHFLNESQEFRAAFAKIHAQFLKYPESREVIKESMAAYDDFKQSEEK</sequence>
<gene>
    <name evidence="1" type="ordered locus">Halha_2215</name>
</gene>
<dbReference type="eggNOG" id="ENOG5033KG6">
    <property type="taxonomic scope" value="Bacteria"/>
</dbReference>